<evidence type="ECO:0000256" key="1">
    <source>
        <dbReference type="ARBA" id="ARBA00004141"/>
    </source>
</evidence>
<dbReference type="PANTHER" id="PTHR13285">
    <property type="entry name" value="ACYLTRANSFERASE"/>
    <property type="match status" value="1"/>
</dbReference>
<dbReference type="EMBL" id="KQ434870">
    <property type="protein sequence ID" value="KZC09562.1"/>
    <property type="molecule type" value="Genomic_DNA"/>
</dbReference>
<evidence type="ECO:0000256" key="4">
    <source>
        <dbReference type="ARBA" id="ARBA00023136"/>
    </source>
</evidence>
<dbReference type="GO" id="GO:0016409">
    <property type="term" value="F:palmitoyltransferase activity"/>
    <property type="evidence" value="ECO:0007669"/>
    <property type="project" value="TreeGrafter"/>
</dbReference>
<keyword evidence="8" id="KW-1185">Reference proteome</keyword>
<keyword evidence="4 6" id="KW-0472">Membrane</keyword>
<dbReference type="AlphaFoldDB" id="A0A154PCI9"/>
<dbReference type="GO" id="GO:0016020">
    <property type="term" value="C:membrane"/>
    <property type="evidence" value="ECO:0007669"/>
    <property type="project" value="UniProtKB-SubCell"/>
</dbReference>
<reference evidence="7 8" key="1">
    <citation type="submission" date="2015-07" db="EMBL/GenBank/DDBJ databases">
        <title>The genome of Dufourea novaeangliae.</title>
        <authorList>
            <person name="Pan H."/>
            <person name="Kapheim K."/>
        </authorList>
    </citation>
    <scope>NUCLEOTIDE SEQUENCE [LARGE SCALE GENOMIC DNA]</scope>
    <source>
        <strain evidence="7">0120121106</strain>
        <tissue evidence="7">Whole body</tissue>
    </source>
</reference>
<feature type="transmembrane region" description="Helical" evidence="6">
    <location>
        <begin position="109"/>
        <end position="131"/>
    </location>
</feature>
<keyword evidence="7" id="KW-0808">Transferase</keyword>
<keyword evidence="2 6" id="KW-0812">Transmembrane</keyword>
<feature type="transmembrane region" description="Helical" evidence="6">
    <location>
        <begin position="71"/>
        <end position="89"/>
    </location>
</feature>
<feature type="transmembrane region" description="Helical" evidence="6">
    <location>
        <begin position="231"/>
        <end position="250"/>
    </location>
</feature>
<dbReference type="InterPro" id="IPR004299">
    <property type="entry name" value="MBOAT_fam"/>
</dbReference>
<gene>
    <name evidence="7" type="ORF">WN55_00234</name>
</gene>
<dbReference type="OrthoDB" id="420606at2759"/>
<dbReference type="Proteomes" id="UP000076502">
    <property type="component" value="Unassembled WGS sequence"/>
</dbReference>
<dbReference type="InterPro" id="IPR051085">
    <property type="entry name" value="MB_O-acyltransferase"/>
</dbReference>
<evidence type="ECO:0000256" key="3">
    <source>
        <dbReference type="ARBA" id="ARBA00022989"/>
    </source>
</evidence>
<proteinExistence type="inferred from homology"/>
<evidence type="ECO:0000256" key="6">
    <source>
        <dbReference type="SAM" id="Phobius"/>
    </source>
</evidence>
<sequence>MTTVKSKAINLPKYESLFYFFSWTGAVFYSIYKVSLLDTYFNDYHDLYDDFSSGWIWIGRKQDISDQEWKIWIPLIINFIPWIFLNHFISHIIKLLLNPMVFEVLNPWALYGLGYCMGQFFLIKYVVVYGLNHTLCAIDNIQAPSQPKCVARIYLYSDMWKYFDKGLYKFLVRYIYIPLLKSNFNKVLASFLCFTFVFVWHGMQINIFIWAFLNFIGLNIESLMKLVGKNMWYSTFVLLLFLYCCCQVSTDLKNWNS</sequence>
<dbReference type="PANTHER" id="PTHR13285:SF18">
    <property type="entry name" value="PROTEIN-CYSTEINE N-PALMITOYLTRANSFERASE RASP"/>
    <property type="match status" value="1"/>
</dbReference>
<feature type="transmembrane region" description="Helical" evidence="6">
    <location>
        <begin position="183"/>
        <end position="201"/>
    </location>
</feature>
<feature type="transmembrane region" description="Helical" evidence="6">
    <location>
        <begin position="16"/>
        <end position="32"/>
    </location>
</feature>
<comment type="similarity">
    <text evidence="5">Belongs to the membrane-bound acyltransferase family. HHAT subfamily.</text>
</comment>
<dbReference type="GO" id="GO:0005783">
    <property type="term" value="C:endoplasmic reticulum"/>
    <property type="evidence" value="ECO:0007669"/>
    <property type="project" value="TreeGrafter"/>
</dbReference>
<evidence type="ECO:0000313" key="8">
    <source>
        <dbReference type="Proteomes" id="UP000076502"/>
    </source>
</evidence>
<comment type="subcellular location">
    <subcellularLocation>
        <location evidence="1">Membrane</location>
        <topology evidence="1">Multi-pass membrane protein</topology>
    </subcellularLocation>
</comment>
<keyword evidence="3 6" id="KW-1133">Transmembrane helix</keyword>
<evidence type="ECO:0000256" key="2">
    <source>
        <dbReference type="ARBA" id="ARBA00022692"/>
    </source>
</evidence>
<evidence type="ECO:0000256" key="5">
    <source>
        <dbReference type="ARBA" id="ARBA00038268"/>
    </source>
</evidence>
<dbReference type="STRING" id="178035.A0A154PCI9"/>
<organism evidence="7 8">
    <name type="scientific">Dufourea novaeangliae</name>
    <name type="common">Sweat bee</name>
    <dbReference type="NCBI Taxonomy" id="178035"/>
    <lineage>
        <taxon>Eukaryota</taxon>
        <taxon>Metazoa</taxon>
        <taxon>Ecdysozoa</taxon>
        <taxon>Arthropoda</taxon>
        <taxon>Hexapoda</taxon>
        <taxon>Insecta</taxon>
        <taxon>Pterygota</taxon>
        <taxon>Neoptera</taxon>
        <taxon>Endopterygota</taxon>
        <taxon>Hymenoptera</taxon>
        <taxon>Apocrita</taxon>
        <taxon>Aculeata</taxon>
        <taxon>Apoidea</taxon>
        <taxon>Anthophila</taxon>
        <taxon>Halictidae</taxon>
        <taxon>Rophitinae</taxon>
        <taxon>Dufourea</taxon>
    </lineage>
</organism>
<accession>A0A154PCI9</accession>
<evidence type="ECO:0000313" key="7">
    <source>
        <dbReference type="EMBL" id="KZC09562.1"/>
    </source>
</evidence>
<dbReference type="Pfam" id="PF03062">
    <property type="entry name" value="MBOAT"/>
    <property type="match status" value="1"/>
</dbReference>
<name>A0A154PCI9_DUFNO</name>
<protein>
    <submittedName>
        <fullName evidence="7">Protein-cysteine N-palmitoyltransferase Rasp</fullName>
    </submittedName>
</protein>